<dbReference type="EMBL" id="KN424380">
    <property type="protein sequence ID" value="KHG23264.1"/>
    <property type="molecule type" value="Genomic_DNA"/>
</dbReference>
<evidence type="ECO:0000313" key="1">
    <source>
        <dbReference type="EMBL" id="KHG23264.1"/>
    </source>
</evidence>
<keyword evidence="2" id="KW-1185">Reference proteome</keyword>
<gene>
    <name evidence="1" type="ORF">F383_28662</name>
</gene>
<protein>
    <submittedName>
        <fullName evidence="1">Non-structural NS1</fullName>
    </submittedName>
</protein>
<dbReference type="Proteomes" id="UP000032142">
    <property type="component" value="Unassembled WGS sequence"/>
</dbReference>
<proteinExistence type="predicted"/>
<evidence type="ECO:0000313" key="2">
    <source>
        <dbReference type="Proteomes" id="UP000032142"/>
    </source>
</evidence>
<accession>A0A0B0PFQ5</accession>
<sequence>MGIPRRMMRTPELVVLSPSSLMGRLHGSLATYAAFMCKLSMYPSYIPMCSTGKILVKWKILKMQVTYCVDKPARKSETVGGTLTLSVYHLDIMACIF</sequence>
<organism evidence="1 2">
    <name type="scientific">Gossypium arboreum</name>
    <name type="common">Tree cotton</name>
    <name type="synonym">Gossypium nanking</name>
    <dbReference type="NCBI Taxonomy" id="29729"/>
    <lineage>
        <taxon>Eukaryota</taxon>
        <taxon>Viridiplantae</taxon>
        <taxon>Streptophyta</taxon>
        <taxon>Embryophyta</taxon>
        <taxon>Tracheophyta</taxon>
        <taxon>Spermatophyta</taxon>
        <taxon>Magnoliopsida</taxon>
        <taxon>eudicotyledons</taxon>
        <taxon>Gunneridae</taxon>
        <taxon>Pentapetalae</taxon>
        <taxon>rosids</taxon>
        <taxon>malvids</taxon>
        <taxon>Malvales</taxon>
        <taxon>Malvaceae</taxon>
        <taxon>Malvoideae</taxon>
        <taxon>Gossypium</taxon>
    </lineage>
</organism>
<name>A0A0B0PFQ5_GOSAR</name>
<dbReference type="AlphaFoldDB" id="A0A0B0PFQ5"/>
<reference evidence="2" key="1">
    <citation type="submission" date="2014-09" db="EMBL/GenBank/DDBJ databases">
        <authorList>
            <person name="Mudge J."/>
            <person name="Ramaraj T."/>
            <person name="Lindquist I.E."/>
            <person name="Bharti A.K."/>
            <person name="Sundararajan A."/>
            <person name="Cameron C.T."/>
            <person name="Woodward J.E."/>
            <person name="May G.D."/>
            <person name="Brubaker C."/>
            <person name="Broadhvest J."/>
            <person name="Wilkins T.A."/>
        </authorList>
    </citation>
    <scope>NUCLEOTIDE SEQUENCE</scope>
    <source>
        <strain evidence="2">cv. AKA8401</strain>
    </source>
</reference>